<sequence>MFEENCFFISFNFINYCYNLEQHTCNRLYVMS</sequence>
<protein>
    <submittedName>
        <fullName evidence="1">Uncharacterized protein</fullName>
    </submittedName>
</protein>
<dbReference type="AlphaFoldDB" id="A0A0E9PCI1"/>
<accession>A0A0E9PCI1</accession>
<reference evidence="1" key="1">
    <citation type="submission" date="2014-11" db="EMBL/GenBank/DDBJ databases">
        <authorList>
            <person name="Amaro Gonzalez C."/>
        </authorList>
    </citation>
    <scope>NUCLEOTIDE SEQUENCE</scope>
</reference>
<evidence type="ECO:0000313" key="1">
    <source>
        <dbReference type="EMBL" id="JAH02366.1"/>
    </source>
</evidence>
<name>A0A0E9PCI1_ANGAN</name>
<reference evidence="1" key="2">
    <citation type="journal article" date="2015" name="Fish Shellfish Immunol.">
        <title>Early steps in the European eel (Anguilla anguilla)-Vibrio vulnificus interaction in the gills: Role of the RtxA13 toxin.</title>
        <authorList>
            <person name="Callol A."/>
            <person name="Pajuelo D."/>
            <person name="Ebbesson L."/>
            <person name="Teles M."/>
            <person name="MacKenzie S."/>
            <person name="Amaro C."/>
        </authorList>
    </citation>
    <scope>NUCLEOTIDE SEQUENCE</scope>
</reference>
<organism evidence="1">
    <name type="scientific">Anguilla anguilla</name>
    <name type="common">European freshwater eel</name>
    <name type="synonym">Muraena anguilla</name>
    <dbReference type="NCBI Taxonomy" id="7936"/>
    <lineage>
        <taxon>Eukaryota</taxon>
        <taxon>Metazoa</taxon>
        <taxon>Chordata</taxon>
        <taxon>Craniata</taxon>
        <taxon>Vertebrata</taxon>
        <taxon>Euteleostomi</taxon>
        <taxon>Actinopterygii</taxon>
        <taxon>Neopterygii</taxon>
        <taxon>Teleostei</taxon>
        <taxon>Anguilliformes</taxon>
        <taxon>Anguillidae</taxon>
        <taxon>Anguilla</taxon>
    </lineage>
</organism>
<proteinExistence type="predicted"/>
<dbReference type="EMBL" id="GBXM01106211">
    <property type="protein sequence ID" value="JAH02366.1"/>
    <property type="molecule type" value="Transcribed_RNA"/>
</dbReference>